<sequence>MKDINRWKLIWTVLRPKNRGPANISNHENWGHTHMRIKHYYLRYKYIIKAIISIAFGMKKDYLFGDWEIIYYGGGGTPWMSGGYGSYWMQVDVSTTEWGYAHFSNSSE</sequence>
<gene>
    <name evidence="1" type="ORF">LCGC14_0176400</name>
</gene>
<dbReference type="AlphaFoldDB" id="A0A0F9X9Y0"/>
<protein>
    <submittedName>
        <fullName evidence="1">Uncharacterized protein</fullName>
    </submittedName>
</protein>
<proteinExistence type="predicted"/>
<accession>A0A0F9X9Y0</accession>
<organism evidence="1">
    <name type="scientific">marine sediment metagenome</name>
    <dbReference type="NCBI Taxonomy" id="412755"/>
    <lineage>
        <taxon>unclassified sequences</taxon>
        <taxon>metagenomes</taxon>
        <taxon>ecological metagenomes</taxon>
    </lineage>
</organism>
<dbReference type="EMBL" id="LAZR01000069">
    <property type="protein sequence ID" value="KKN95771.1"/>
    <property type="molecule type" value="Genomic_DNA"/>
</dbReference>
<evidence type="ECO:0000313" key="1">
    <source>
        <dbReference type="EMBL" id="KKN95771.1"/>
    </source>
</evidence>
<name>A0A0F9X9Y0_9ZZZZ</name>
<comment type="caution">
    <text evidence="1">The sequence shown here is derived from an EMBL/GenBank/DDBJ whole genome shotgun (WGS) entry which is preliminary data.</text>
</comment>
<reference evidence="1" key="1">
    <citation type="journal article" date="2015" name="Nature">
        <title>Complex archaea that bridge the gap between prokaryotes and eukaryotes.</title>
        <authorList>
            <person name="Spang A."/>
            <person name="Saw J.H."/>
            <person name="Jorgensen S.L."/>
            <person name="Zaremba-Niedzwiedzka K."/>
            <person name="Martijn J."/>
            <person name="Lind A.E."/>
            <person name="van Eijk R."/>
            <person name="Schleper C."/>
            <person name="Guy L."/>
            <person name="Ettema T.J."/>
        </authorList>
    </citation>
    <scope>NUCLEOTIDE SEQUENCE</scope>
</reference>